<evidence type="ECO:0000259" key="5">
    <source>
        <dbReference type="Pfam" id="PF25117"/>
    </source>
</evidence>
<reference evidence="7" key="1">
    <citation type="journal article" date="2011" name="Nat. Commun.">
        <title>Effector diversification within compartments of the Leptosphaeria maculans genome affected by Repeat-Induced Point mutations.</title>
        <authorList>
            <person name="Rouxel T."/>
            <person name="Grandaubert J."/>
            <person name="Hane J.K."/>
            <person name="Hoede C."/>
            <person name="van de Wouw A.P."/>
            <person name="Couloux A."/>
            <person name="Dominguez V."/>
            <person name="Anthouard V."/>
            <person name="Bally P."/>
            <person name="Bourras S."/>
            <person name="Cozijnsen A.J."/>
            <person name="Ciuffetti L.M."/>
            <person name="Degrave A."/>
            <person name="Dilmaghani A."/>
            <person name="Duret L."/>
            <person name="Fudal I."/>
            <person name="Goodwin S.B."/>
            <person name="Gout L."/>
            <person name="Glaser N."/>
            <person name="Linglin J."/>
            <person name="Kema G.H.J."/>
            <person name="Lapalu N."/>
            <person name="Lawrence C.B."/>
            <person name="May K."/>
            <person name="Meyer M."/>
            <person name="Ollivier B."/>
            <person name="Poulain J."/>
            <person name="Schoch C.L."/>
            <person name="Simon A."/>
            <person name="Spatafora J.W."/>
            <person name="Stachowiak A."/>
            <person name="Turgeon B.G."/>
            <person name="Tyler B.M."/>
            <person name="Vincent D."/>
            <person name="Weissenbach J."/>
            <person name="Amselem J."/>
            <person name="Quesneville H."/>
            <person name="Oliver R.P."/>
            <person name="Wincker P."/>
            <person name="Balesdent M.-H."/>
            <person name="Howlett B.J."/>
        </authorList>
    </citation>
    <scope>NUCLEOTIDE SEQUENCE [LARGE SCALE GENOMIC DNA]</scope>
    <source>
        <strain evidence="7">JN3 / isolate v23.1.3 / race Av1-4-5-6-7-8</strain>
    </source>
</reference>
<dbReference type="GO" id="GO:0005975">
    <property type="term" value="P:carbohydrate metabolic process"/>
    <property type="evidence" value="ECO:0007669"/>
    <property type="project" value="InterPro"/>
</dbReference>
<dbReference type="eggNOG" id="ENOG502QR2R">
    <property type="taxonomic scope" value="Eukaryota"/>
</dbReference>
<dbReference type="SUPFAM" id="SSF88713">
    <property type="entry name" value="Glycoside hydrolase/deacetylase"/>
    <property type="match status" value="1"/>
</dbReference>
<evidence type="ECO:0000256" key="1">
    <source>
        <dbReference type="SAM" id="MobiDB-lite"/>
    </source>
</evidence>
<dbReference type="InterPro" id="IPR056827">
    <property type="entry name" value="CBM87_Agd3"/>
</dbReference>
<dbReference type="OrthoDB" id="2113314at2759"/>
<feature type="domain" description="Agd3 deacetylase" evidence="3">
    <location>
        <begin position="261"/>
        <end position="626"/>
    </location>
</feature>
<feature type="signal peptide" evidence="2">
    <location>
        <begin position="1"/>
        <end position="28"/>
    </location>
</feature>
<accession>E5A2P3</accession>
<evidence type="ECO:0008006" key="8">
    <source>
        <dbReference type="Google" id="ProtNLM"/>
    </source>
</evidence>
<sequence length="699" mass="77013">MASSSSSFFPLRACILSCMLLLLPGASAYVGGATVSSTILIFARDTTSAENSAALGLRGYGIPYEIALVPQSGVANIPLLNSSATHGNYGGIVMVSEVGYNFDNLYLSALETTQWNELFTYQSNFGVRMVRLDVYPTPEFGVTSLGGNVNEEPVMFTNTSSFPTANLKTYRVNNDLSNVGISTANIFHTPAAITNSSMTWEIAKFSGAGTAAVINQIGDRQQMVWFMPFALDWAASSNIIQHSWITWVTRGLFVGFRRIYLSTQVDDMFLETELYRPQGQSYRCKPEDLSFHVKWQAELNAKMPQGSEYFLEIGHNGNGDIEAAVETTAGDSACRPSSGIEYADQPDGNPEYTKPPGTGTNIWPATPTKYSWSLECAKLDALQNWFAVEQQRDAFAHLSHTFTHADLTNTTYSDTSKEISFNQAWLKQVGLDAALRYSPKGLIPPAITGLYNADAIRAWMDNGIFNVVGDNTRPKLRNPQNTFWPLTTTVEGNGHAGLNVMPRWATVIYYNCDLPACTLQEWIDTSAGSGTFDDLLANARDTAIRNLMGLHWDPYMFHQANMRVNDVPATTINGVRGQYSLLMSWVEVITAEMMKYTTWPFKTLKHDDIAQQFVNRQVRDLCRPSMTWTTSADGARIESVNVYTAGGNQCATPIPITIPCNVDSTTGATMEQLGSDPLTLWVTMSGASRLYKLSKAITL</sequence>
<dbReference type="InParanoid" id="E5A2P3"/>
<protein>
    <recommendedName>
        <fullName evidence="8">Extracellular serine-rich protein</fullName>
    </recommendedName>
</protein>
<dbReference type="InterPro" id="IPR011330">
    <property type="entry name" value="Glyco_hydro/deAcase_b/a-brl"/>
</dbReference>
<dbReference type="Proteomes" id="UP000002668">
    <property type="component" value="Genome"/>
</dbReference>
<organism evidence="7">
    <name type="scientific">Leptosphaeria maculans (strain JN3 / isolate v23.1.3 / race Av1-4-5-6-7-8)</name>
    <name type="common">Blackleg fungus</name>
    <name type="synonym">Phoma lingam</name>
    <dbReference type="NCBI Taxonomy" id="985895"/>
    <lineage>
        <taxon>Eukaryota</taxon>
        <taxon>Fungi</taxon>
        <taxon>Dikarya</taxon>
        <taxon>Ascomycota</taxon>
        <taxon>Pezizomycotina</taxon>
        <taxon>Dothideomycetes</taxon>
        <taxon>Pleosporomycetidae</taxon>
        <taxon>Pleosporales</taxon>
        <taxon>Pleosporineae</taxon>
        <taxon>Leptosphaeriaceae</taxon>
        <taxon>Plenodomus</taxon>
        <taxon>Plenodomus lingam/Leptosphaeria maculans species complex</taxon>
    </lineage>
</organism>
<dbReference type="InterPro" id="IPR050788">
    <property type="entry name" value="Yeast_SRP1/TIP1_CWP"/>
</dbReference>
<feature type="region of interest" description="Disordered" evidence="1">
    <location>
        <begin position="339"/>
        <end position="360"/>
    </location>
</feature>
<dbReference type="PANTHER" id="PTHR31002">
    <property type="entry name" value="SERIPAUPERIN"/>
    <property type="match status" value="1"/>
</dbReference>
<dbReference type="InterPro" id="IPR056826">
    <property type="entry name" value="Agd3_CE"/>
</dbReference>
<dbReference type="STRING" id="985895.E5A2P3"/>
<evidence type="ECO:0000256" key="2">
    <source>
        <dbReference type="SAM" id="SignalP"/>
    </source>
</evidence>
<keyword evidence="2" id="KW-0732">Signal</keyword>
<dbReference type="EMBL" id="FP929132">
    <property type="protein sequence ID" value="CBX97839.1"/>
    <property type="molecule type" value="Genomic_DNA"/>
</dbReference>
<feature type="domain" description="Agd3 C-terminal" evidence="5">
    <location>
        <begin position="634"/>
        <end position="697"/>
    </location>
</feature>
<dbReference type="OMA" id="MWPYFTT"/>
<feature type="domain" description="Agd3 CBM87" evidence="4">
    <location>
        <begin position="35"/>
        <end position="247"/>
    </location>
</feature>
<gene>
    <name evidence="6" type="ORF">LEMA_P092480.1</name>
</gene>
<proteinExistence type="predicted"/>
<dbReference type="HOGENOM" id="CLU_010712_1_0_1"/>
<feature type="chain" id="PRO_5003195064" description="Extracellular serine-rich protein" evidence="2">
    <location>
        <begin position="29"/>
        <end position="699"/>
    </location>
</feature>
<evidence type="ECO:0000259" key="3">
    <source>
        <dbReference type="Pfam" id="PF25115"/>
    </source>
</evidence>
<dbReference type="AlphaFoldDB" id="E5A2P3"/>
<dbReference type="PANTHER" id="PTHR31002:SF34">
    <property type="entry name" value="CELL WALL PROTEIN CWP1-RELATED"/>
    <property type="match status" value="1"/>
</dbReference>
<evidence type="ECO:0000313" key="6">
    <source>
        <dbReference type="EMBL" id="CBX97839.1"/>
    </source>
</evidence>
<dbReference type="Pfam" id="PF25115">
    <property type="entry name" value="Agd3_CE"/>
    <property type="match status" value="1"/>
</dbReference>
<dbReference type="Pfam" id="PF25117">
    <property type="entry name" value="Agd3_C"/>
    <property type="match status" value="1"/>
</dbReference>
<dbReference type="InterPro" id="IPR056825">
    <property type="entry name" value="Agd3_C"/>
</dbReference>
<evidence type="ECO:0000259" key="4">
    <source>
        <dbReference type="Pfam" id="PF25116"/>
    </source>
</evidence>
<dbReference type="VEuPathDB" id="FungiDB:LEMA_P092480.1"/>
<keyword evidence="7" id="KW-1185">Reference proteome</keyword>
<evidence type="ECO:0000313" key="7">
    <source>
        <dbReference type="Proteomes" id="UP000002668"/>
    </source>
</evidence>
<dbReference type="Pfam" id="PF25116">
    <property type="entry name" value="CBM87_Agd3"/>
    <property type="match status" value="1"/>
</dbReference>
<name>E5A2P3_LEPMJ</name>